<dbReference type="EMBL" id="CP032125">
    <property type="protein sequence ID" value="AXX98966.1"/>
    <property type="molecule type" value="Genomic_DNA"/>
</dbReference>
<dbReference type="KEGG" id="pamo:BAR1_14135"/>
<protein>
    <submittedName>
        <fullName evidence="1">Uncharacterized protein</fullName>
    </submittedName>
</protein>
<dbReference type="RefSeq" id="WP_118943620.1">
    <property type="nucleotide sequence ID" value="NZ_CP032125.1"/>
</dbReference>
<dbReference type="OrthoDB" id="7867950at2"/>
<name>A0A347UJD8_9RHOB</name>
<dbReference type="Proteomes" id="UP000261704">
    <property type="component" value="Chromosome"/>
</dbReference>
<accession>A0A347UJD8</accession>
<keyword evidence="2" id="KW-1185">Reference proteome</keyword>
<evidence type="ECO:0000313" key="2">
    <source>
        <dbReference type="Proteomes" id="UP000261704"/>
    </source>
</evidence>
<evidence type="ECO:0000313" key="1">
    <source>
        <dbReference type="EMBL" id="AXX98966.1"/>
    </source>
</evidence>
<gene>
    <name evidence="1" type="ORF">BAR1_14135</name>
</gene>
<proteinExistence type="predicted"/>
<reference evidence="1 2" key="1">
    <citation type="submission" date="2018-09" db="EMBL/GenBank/DDBJ databases">
        <title>Profundibacter amoris BAR1 gen. nov., sp. nov., a new member of the Roseobacter clade isolated at Lokis Castle Vent Field on the Arctic Mid-Oceanic Ridge.</title>
        <authorList>
            <person name="Le Moine Bauer S."/>
            <person name="Sjoeberg A.G."/>
            <person name="L'Haridon S."/>
            <person name="Stokke R."/>
            <person name="Roalkvam I."/>
            <person name="Steen I.H."/>
            <person name="Dahle H."/>
        </authorList>
    </citation>
    <scope>NUCLEOTIDE SEQUENCE [LARGE SCALE GENOMIC DNA]</scope>
    <source>
        <strain evidence="1 2">BAR1</strain>
    </source>
</reference>
<sequence>MAVESSLRMVAKCCYFVLMVERNKHLANVAFGGAWSEEISEREALGVIMEVLFNAAAQCGEKDVRDRPLADALDYVYHNVEKGPMLVAGFQKALLEPLPDVREVRVKDYADMIAVWAGY</sequence>
<dbReference type="AlphaFoldDB" id="A0A347UJD8"/>
<organism evidence="1 2">
    <name type="scientific">Profundibacter amoris</name>
    <dbReference type="NCBI Taxonomy" id="2171755"/>
    <lineage>
        <taxon>Bacteria</taxon>
        <taxon>Pseudomonadati</taxon>
        <taxon>Pseudomonadota</taxon>
        <taxon>Alphaproteobacteria</taxon>
        <taxon>Rhodobacterales</taxon>
        <taxon>Paracoccaceae</taxon>
        <taxon>Profundibacter</taxon>
    </lineage>
</organism>